<evidence type="ECO:0000256" key="1">
    <source>
        <dbReference type="SAM" id="MobiDB-lite"/>
    </source>
</evidence>
<feature type="region of interest" description="Disordered" evidence="1">
    <location>
        <begin position="34"/>
        <end position="54"/>
    </location>
</feature>
<protein>
    <submittedName>
        <fullName evidence="2">Uncharacterized protein</fullName>
    </submittedName>
</protein>
<dbReference type="Proteomes" id="UP000516173">
    <property type="component" value="Chromosome"/>
</dbReference>
<proteinExistence type="predicted"/>
<accession>A0A7G1KT57</accession>
<dbReference type="EMBL" id="AP023396">
    <property type="protein sequence ID" value="BCK58425.1"/>
    <property type="molecule type" value="Genomic_DNA"/>
</dbReference>
<organism evidence="2 3">
    <name type="scientific">Nocardia wallacei</name>
    <dbReference type="NCBI Taxonomy" id="480035"/>
    <lineage>
        <taxon>Bacteria</taxon>
        <taxon>Bacillati</taxon>
        <taxon>Actinomycetota</taxon>
        <taxon>Actinomycetes</taxon>
        <taxon>Mycobacteriales</taxon>
        <taxon>Nocardiaceae</taxon>
        <taxon>Nocardia</taxon>
    </lineage>
</organism>
<feature type="region of interest" description="Disordered" evidence="1">
    <location>
        <begin position="86"/>
        <end position="105"/>
    </location>
</feature>
<dbReference type="AlphaFoldDB" id="A0A7G1KT57"/>
<sequence length="105" mass="11764">MIRLHRRRERNHAREIIARVDAERARQQVQAEDARIADSGGWPNINPHAAPREPLTVDGAHETMQRHRGCTVGGCPRKSAAYQTLVDAGRLRPDSGRAGSYPTYQ</sequence>
<name>A0A7G1KT57_9NOCA</name>
<gene>
    <name evidence="2" type="ORF">NWFMUON74_61970</name>
</gene>
<evidence type="ECO:0000313" key="2">
    <source>
        <dbReference type="EMBL" id="BCK58425.1"/>
    </source>
</evidence>
<reference evidence="2 3" key="1">
    <citation type="submission" date="2020-08" db="EMBL/GenBank/DDBJ databases">
        <title>Genome Sequencing of Nocardia wallacei strain FMUON74 and assembly.</title>
        <authorList>
            <person name="Toyokawa M."/>
            <person name="Uesaka K."/>
        </authorList>
    </citation>
    <scope>NUCLEOTIDE SEQUENCE [LARGE SCALE GENOMIC DNA]</scope>
    <source>
        <strain evidence="2 3">FMUON74</strain>
    </source>
</reference>
<evidence type="ECO:0000313" key="3">
    <source>
        <dbReference type="Proteomes" id="UP000516173"/>
    </source>
</evidence>
<keyword evidence="3" id="KW-1185">Reference proteome</keyword>
<dbReference type="KEGG" id="nwl:NWFMUON74_61970"/>